<proteinExistence type="predicted"/>
<dbReference type="NCBIfam" id="TIGR04183">
    <property type="entry name" value="Por_Secre_tail"/>
    <property type="match status" value="1"/>
</dbReference>
<keyword evidence="1 2" id="KW-0732">Signal</keyword>
<evidence type="ECO:0000256" key="1">
    <source>
        <dbReference type="ARBA" id="ARBA00022729"/>
    </source>
</evidence>
<feature type="signal peptide" evidence="2">
    <location>
        <begin position="1"/>
        <end position="17"/>
    </location>
</feature>
<dbReference type="NCBIfam" id="TIGR04534">
    <property type="entry name" value="ELWxxDGT_rpt"/>
    <property type="match status" value="1"/>
</dbReference>
<dbReference type="STRING" id="454006.SAMN05421825_3463"/>
<dbReference type="InterPro" id="IPR026444">
    <property type="entry name" value="Secre_tail"/>
</dbReference>
<dbReference type="Proteomes" id="UP000199203">
    <property type="component" value="Unassembled WGS sequence"/>
</dbReference>
<dbReference type="AlphaFoldDB" id="A0A1G7UK68"/>
<dbReference type="EMBL" id="FNBH01000004">
    <property type="protein sequence ID" value="SDG47906.1"/>
    <property type="molecule type" value="Genomic_DNA"/>
</dbReference>
<dbReference type="InterPro" id="IPR030916">
    <property type="entry name" value="ELWxxDGT_rpt"/>
</dbReference>
<name>A0A1G7UK68_9FLAO</name>
<feature type="domain" description="Secretion system C-terminal sorting" evidence="3">
    <location>
        <begin position="417"/>
        <end position="483"/>
    </location>
</feature>
<dbReference type="RefSeq" id="WP_089874666.1">
    <property type="nucleotide sequence ID" value="NZ_FNBH01000004.1"/>
</dbReference>
<evidence type="ECO:0000256" key="2">
    <source>
        <dbReference type="SAM" id="SignalP"/>
    </source>
</evidence>
<sequence>MRKINFLAILLGGLLSAQTTFTLVKDINPGTSNSSPSNFAILNGKLYFNATYSPTGSSIGTELWESDGTEDGTKLVMDIYPGTSSSAPSNLFAFNDKIYFTGSMSVNGTNTSGLLLSYNATEGLQTVSSTAKFATYFTKVGNKLYFKANNTAVTPNTQRMFYLDENSQAVIADDNTTVMMIGTVGTQLIANAQYKTAANPTWYQLFNFNGASFDLLKNINTNATAYPQNFYYSASLGKTFFSANGGEGQELWMTDGTESGTKLVKDINTFSATAGSSPNNFIEYNGKVYFSASDGSTTGTELWVTDGTEQGTSLVKDLFPGTSSSFPEKMVVYGNKLYFLMSNTGGARQLWETDGTENGTKLVASLATAFGMIVYNDNLYVAARITNTDQAGIELYKVNLGSETLSVSADATKKPVIYPNPSKGEIRISNVSSGSFELLDTTGRLVKAGKFNDNKINLNSKPGNYILKITSDDKKVNASNKVIVQ</sequence>
<gene>
    <name evidence="4" type="ORF">SAMN05421825_3463</name>
</gene>
<feature type="chain" id="PRO_5011614857" evidence="2">
    <location>
        <begin position="18"/>
        <end position="485"/>
    </location>
</feature>
<dbReference type="SUPFAM" id="SSF63825">
    <property type="entry name" value="YWTD domain"/>
    <property type="match status" value="1"/>
</dbReference>
<evidence type="ECO:0000259" key="3">
    <source>
        <dbReference type="Pfam" id="PF18962"/>
    </source>
</evidence>
<reference evidence="5" key="1">
    <citation type="submission" date="2016-10" db="EMBL/GenBank/DDBJ databases">
        <authorList>
            <person name="Varghese N."/>
            <person name="Submissions S."/>
        </authorList>
    </citation>
    <scope>NUCLEOTIDE SEQUENCE [LARGE SCALE GENOMIC DNA]</scope>
    <source>
        <strain evidence="5">DSM 19684</strain>
    </source>
</reference>
<organism evidence="4 5">
    <name type="scientific">Epilithonimonas hungarica</name>
    <dbReference type="NCBI Taxonomy" id="454006"/>
    <lineage>
        <taxon>Bacteria</taxon>
        <taxon>Pseudomonadati</taxon>
        <taxon>Bacteroidota</taxon>
        <taxon>Flavobacteriia</taxon>
        <taxon>Flavobacteriales</taxon>
        <taxon>Weeksellaceae</taxon>
        <taxon>Chryseobacterium group</taxon>
        <taxon>Epilithonimonas</taxon>
    </lineage>
</organism>
<dbReference type="OrthoDB" id="1489153at2"/>
<dbReference type="Pfam" id="PF18962">
    <property type="entry name" value="Por_Secre_tail"/>
    <property type="match status" value="1"/>
</dbReference>
<evidence type="ECO:0000313" key="4">
    <source>
        <dbReference type="EMBL" id="SDG47906.1"/>
    </source>
</evidence>
<evidence type="ECO:0000313" key="5">
    <source>
        <dbReference type="Proteomes" id="UP000199203"/>
    </source>
</evidence>
<keyword evidence="5" id="KW-1185">Reference proteome</keyword>
<protein>
    <submittedName>
        <fullName evidence="4">Por secretion system C-terminal sorting domain-containing protein</fullName>
    </submittedName>
</protein>
<accession>A0A1G7UK68</accession>